<dbReference type="EMBL" id="KB908592">
    <property type="protein sequence ID" value="EOA86812.1"/>
    <property type="molecule type" value="Genomic_DNA"/>
</dbReference>
<dbReference type="OrthoDB" id="3683755at2759"/>
<evidence type="ECO:0000313" key="2">
    <source>
        <dbReference type="EMBL" id="EOA86812.1"/>
    </source>
</evidence>
<evidence type="ECO:0000256" key="1">
    <source>
        <dbReference type="SAM" id="MobiDB-lite"/>
    </source>
</evidence>
<dbReference type="HOGENOM" id="CLU_035432_0_0_1"/>
<protein>
    <submittedName>
        <fullName evidence="2">Uncharacterized protein</fullName>
    </submittedName>
</protein>
<proteinExistence type="predicted"/>
<keyword evidence="3" id="KW-1185">Reference proteome</keyword>
<feature type="compositionally biased region" description="Acidic residues" evidence="1">
    <location>
        <begin position="281"/>
        <end position="293"/>
    </location>
</feature>
<accession>R0KFC7</accession>
<dbReference type="eggNOG" id="ENOG502TKB6">
    <property type="taxonomic scope" value="Eukaryota"/>
</dbReference>
<reference evidence="2 3" key="1">
    <citation type="journal article" date="2012" name="PLoS Pathog.">
        <title>Diverse lifestyles and strategies of plant pathogenesis encoded in the genomes of eighteen Dothideomycetes fungi.</title>
        <authorList>
            <person name="Ohm R.A."/>
            <person name="Feau N."/>
            <person name="Henrissat B."/>
            <person name="Schoch C.L."/>
            <person name="Horwitz B.A."/>
            <person name="Barry K.W."/>
            <person name="Condon B.J."/>
            <person name="Copeland A.C."/>
            <person name="Dhillon B."/>
            <person name="Glaser F."/>
            <person name="Hesse C.N."/>
            <person name="Kosti I."/>
            <person name="LaButti K."/>
            <person name="Lindquist E.A."/>
            <person name="Lucas S."/>
            <person name="Salamov A.A."/>
            <person name="Bradshaw R.E."/>
            <person name="Ciuffetti L."/>
            <person name="Hamelin R.C."/>
            <person name="Kema G.H.J."/>
            <person name="Lawrence C."/>
            <person name="Scott J.A."/>
            <person name="Spatafora J.W."/>
            <person name="Turgeon B.G."/>
            <person name="de Wit P.J.G.M."/>
            <person name="Zhong S."/>
            <person name="Goodwin S.B."/>
            <person name="Grigoriev I.V."/>
        </authorList>
    </citation>
    <scope>NUCLEOTIDE SEQUENCE [LARGE SCALE GENOMIC DNA]</scope>
    <source>
        <strain evidence="3">28A</strain>
    </source>
</reference>
<reference evidence="2 3" key="2">
    <citation type="journal article" date="2013" name="PLoS Genet.">
        <title>Comparative genome structure, secondary metabolite, and effector coding capacity across Cochliobolus pathogens.</title>
        <authorList>
            <person name="Condon B.J."/>
            <person name="Leng Y."/>
            <person name="Wu D."/>
            <person name="Bushley K.E."/>
            <person name="Ohm R.A."/>
            <person name="Otillar R."/>
            <person name="Martin J."/>
            <person name="Schackwitz W."/>
            <person name="Grimwood J."/>
            <person name="MohdZainudin N."/>
            <person name="Xue C."/>
            <person name="Wang R."/>
            <person name="Manning V.A."/>
            <person name="Dhillon B."/>
            <person name="Tu Z.J."/>
            <person name="Steffenson B.J."/>
            <person name="Salamov A."/>
            <person name="Sun H."/>
            <person name="Lowry S."/>
            <person name="LaButti K."/>
            <person name="Han J."/>
            <person name="Copeland A."/>
            <person name="Lindquist E."/>
            <person name="Barry K."/>
            <person name="Schmutz J."/>
            <person name="Baker S.E."/>
            <person name="Ciuffetti L.M."/>
            <person name="Grigoriev I.V."/>
            <person name="Zhong S."/>
            <person name="Turgeon B.G."/>
        </authorList>
    </citation>
    <scope>NUCLEOTIDE SEQUENCE [LARGE SCALE GENOMIC DNA]</scope>
    <source>
        <strain evidence="3">28A</strain>
    </source>
</reference>
<dbReference type="RefSeq" id="XP_008025027.1">
    <property type="nucleotide sequence ID" value="XM_008026836.1"/>
</dbReference>
<name>R0KFC7_EXST2</name>
<feature type="compositionally biased region" description="Acidic residues" evidence="1">
    <location>
        <begin position="17"/>
        <end position="26"/>
    </location>
</feature>
<organism evidence="2 3">
    <name type="scientific">Exserohilum turcicum (strain 28A)</name>
    <name type="common">Northern leaf blight fungus</name>
    <name type="synonym">Setosphaeria turcica</name>
    <dbReference type="NCBI Taxonomy" id="671987"/>
    <lineage>
        <taxon>Eukaryota</taxon>
        <taxon>Fungi</taxon>
        <taxon>Dikarya</taxon>
        <taxon>Ascomycota</taxon>
        <taxon>Pezizomycotina</taxon>
        <taxon>Dothideomycetes</taxon>
        <taxon>Pleosporomycetidae</taxon>
        <taxon>Pleosporales</taxon>
        <taxon>Pleosporineae</taxon>
        <taxon>Pleosporaceae</taxon>
        <taxon>Exserohilum</taxon>
    </lineage>
</organism>
<feature type="compositionally biased region" description="Basic and acidic residues" evidence="1">
    <location>
        <begin position="443"/>
        <end position="453"/>
    </location>
</feature>
<feature type="region of interest" description="Disordered" evidence="1">
    <location>
        <begin position="278"/>
        <end position="325"/>
    </location>
</feature>
<dbReference type="AlphaFoldDB" id="R0KFC7"/>
<gene>
    <name evidence="2" type="ORF">SETTUDRAFT_31130</name>
</gene>
<feature type="region of interest" description="Disordered" evidence="1">
    <location>
        <begin position="398"/>
        <end position="463"/>
    </location>
</feature>
<dbReference type="Proteomes" id="UP000016935">
    <property type="component" value="Unassembled WGS sequence"/>
</dbReference>
<evidence type="ECO:0000313" key="3">
    <source>
        <dbReference type="Proteomes" id="UP000016935"/>
    </source>
</evidence>
<feature type="region of interest" description="Disordered" evidence="1">
    <location>
        <begin position="1"/>
        <end position="67"/>
    </location>
</feature>
<feature type="compositionally biased region" description="Acidic residues" evidence="1">
    <location>
        <begin position="58"/>
        <end position="67"/>
    </location>
</feature>
<sequence>MAPATVAAGNDRKFNWDDDDEDDFDLDTWKATVDTSLPSVEDLGPLQLFPREEPDKAGEEDDDADCADPDLTYWSDADTLSINDMDANEWPIVAADGAHYSSSPEGDDQAPFENAYMTMVNYILEEQIASARHEYLIHAIGPYYDGKEEADAPAYPELSSYGDQRYRYARAFRAEKYANGKRNAEVYRHSPLVVVTAIEEAHLMDEEKKRNEERQEEVLVHVDIDHDPEEVDFQAPVFNISRQEAGRDANAHVKLDKLPAHEHFSKDELAELIKMWKTQQEEDGEDSDDEDATSIDSWEKSDTPDDVDSSAMLPSVRQPEASRYNEELDFNDVVFSGDYEHATPDEGYISSSPPVSPLMDDYIDECDWQTQSTEASVRPKPAARVDSMDALDELGAASAHHPAIDDLDEDGDSVEMMPTNREYGKSNNGPRAPLIYNTQSVAHSDDSDSKTENTRVYQTLVPK</sequence>
<dbReference type="GeneID" id="19403510"/>